<dbReference type="Proteomes" id="UP001557484">
    <property type="component" value="Unassembled WGS sequence"/>
</dbReference>
<reference evidence="1 2" key="1">
    <citation type="journal article" date="2011" name="Int. J. Syst. Evol. Microbiol.">
        <title>Zhongshania antarctica gen. nov., sp. nov. and Zhongshania guokunii sp. nov., gammaproteobacteria respectively isolated from coastal attached (fast) ice and surface seawater of the Antarctic.</title>
        <authorList>
            <person name="Li H.J."/>
            <person name="Zhang X.Y."/>
            <person name="Chen C.X."/>
            <person name="Zhang Y.J."/>
            <person name="Gao Z.M."/>
            <person name="Yu Y."/>
            <person name="Chen X.L."/>
            <person name="Chen B."/>
            <person name="Zhang Y.Z."/>
        </authorList>
    </citation>
    <scope>NUCLEOTIDE SEQUENCE [LARGE SCALE GENOMIC DNA]</scope>
    <source>
        <strain evidence="1 2">R06B22</strain>
    </source>
</reference>
<evidence type="ECO:0008006" key="3">
    <source>
        <dbReference type="Google" id="ProtNLM"/>
    </source>
</evidence>
<dbReference type="RefSeq" id="WP_368375327.1">
    <property type="nucleotide sequence ID" value="NZ_JBFRYB010000001.1"/>
</dbReference>
<gene>
    <name evidence="1" type="ORF">AB4875_06950</name>
</gene>
<keyword evidence="2" id="KW-1185">Reference proteome</keyword>
<organism evidence="1 2">
    <name type="scientific">Zhongshania arctica</name>
    <dbReference type="NCBI Taxonomy" id="3238302"/>
    <lineage>
        <taxon>Bacteria</taxon>
        <taxon>Pseudomonadati</taxon>
        <taxon>Pseudomonadota</taxon>
        <taxon>Gammaproteobacteria</taxon>
        <taxon>Cellvibrionales</taxon>
        <taxon>Spongiibacteraceae</taxon>
        <taxon>Zhongshania</taxon>
    </lineage>
</organism>
<sequence length="47" mass="5178">MPSLLKVKVAAANSESAYDGAMLDRLKEFMLLHKLRAGLTQFKKKAG</sequence>
<evidence type="ECO:0000313" key="1">
    <source>
        <dbReference type="EMBL" id="MEX1665220.1"/>
    </source>
</evidence>
<proteinExistence type="predicted"/>
<dbReference type="EMBL" id="JBFRYB010000001">
    <property type="protein sequence ID" value="MEX1665220.1"/>
    <property type="molecule type" value="Genomic_DNA"/>
</dbReference>
<evidence type="ECO:0000313" key="2">
    <source>
        <dbReference type="Proteomes" id="UP001557484"/>
    </source>
</evidence>
<accession>A0ABV3TUF5</accession>
<name>A0ABV3TUF5_9GAMM</name>
<protein>
    <recommendedName>
        <fullName evidence="3">Transposase</fullName>
    </recommendedName>
</protein>
<comment type="caution">
    <text evidence="1">The sequence shown here is derived from an EMBL/GenBank/DDBJ whole genome shotgun (WGS) entry which is preliminary data.</text>
</comment>